<dbReference type="Pfam" id="PF03853">
    <property type="entry name" value="YjeF_N"/>
    <property type="match status" value="1"/>
</dbReference>
<evidence type="ECO:0000313" key="11">
    <source>
        <dbReference type="Proteomes" id="UP000515121"/>
    </source>
</evidence>
<evidence type="ECO:0000256" key="1">
    <source>
        <dbReference type="ARBA" id="ARBA00000013"/>
    </source>
</evidence>
<keyword evidence="5" id="KW-0547">Nucleotide-binding</keyword>
<dbReference type="InterPro" id="IPR036652">
    <property type="entry name" value="YjeF_N_dom_sf"/>
</dbReference>
<evidence type="ECO:0000259" key="10">
    <source>
        <dbReference type="PROSITE" id="PS51385"/>
    </source>
</evidence>
<protein>
    <recommendedName>
        <fullName evidence="3">NAD(P)H-hydrate epimerase</fullName>
        <ecNumber evidence="3">5.1.99.6</ecNumber>
    </recommendedName>
</protein>
<accession>A0A6P6B7F1</accession>
<dbReference type="AlphaFoldDB" id="A0A6P6B7F1"/>
<keyword evidence="11" id="KW-1185">Reference proteome</keyword>
<dbReference type="PANTHER" id="PTHR13232:SF10">
    <property type="entry name" value="NAD(P)H-HYDRATE EPIMERASE"/>
    <property type="match status" value="1"/>
</dbReference>
<dbReference type="SUPFAM" id="SSF64153">
    <property type="entry name" value="YjeF N-terminal domain-like"/>
    <property type="match status" value="1"/>
</dbReference>
<feature type="domain" description="YjeF N-terminal" evidence="10">
    <location>
        <begin position="84"/>
        <end position="236"/>
    </location>
</feature>
<dbReference type="RefSeq" id="XP_022773107.1">
    <property type="nucleotide sequence ID" value="XM_022917372.1"/>
</dbReference>
<evidence type="ECO:0000256" key="5">
    <source>
        <dbReference type="ARBA" id="ARBA00022741"/>
    </source>
</evidence>
<dbReference type="OrthoDB" id="10064708at2759"/>
<dbReference type="InterPro" id="IPR032976">
    <property type="entry name" value="YJEFN_prot_NAXE-like"/>
</dbReference>
<proteinExistence type="predicted"/>
<keyword evidence="4" id="KW-0479">Metal-binding</keyword>
<reference evidence="12" key="1">
    <citation type="submission" date="2025-08" db="UniProtKB">
        <authorList>
            <consortium name="RefSeq"/>
        </authorList>
    </citation>
    <scope>IDENTIFICATION</scope>
    <source>
        <tissue evidence="12">Fruit stalk</tissue>
    </source>
</reference>
<dbReference type="GO" id="GO:0052856">
    <property type="term" value="F:NAD(P)HX epimerase activity"/>
    <property type="evidence" value="ECO:0007669"/>
    <property type="project" value="UniProtKB-EC"/>
</dbReference>
<evidence type="ECO:0000256" key="9">
    <source>
        <dbReference type="ARBA" id="ARBA00023235"/>
    </source>
</evidence>
<dbReference type="PANTHER" id="PTHR13232">
    <property type="entry name" value="NAD(P)H-HYDRATE EPIMERASE"/>
    <property type="match status" value="1"/>
</dbReference>
<evidence type="ECO:0000256" key="7">
    <source>
        <dbReference type="ARBA" id="ARBA00022958"/>
    </source>
</evidence>
<dbReference type="Proteomes" id="UP000515121">
    <property type="component" value="Unplaced"/>
</dbReference>
<evidence type="ECO:0000256" key="8">
    <source>
        <dbReference type="ARBA" id="ARBA00023027"/>
    </source>
</evidence>
<dbReference type="GO" id="GO:0046872">
    <property type="term" value="F:metal ion binding"/>
    <property type="evidence" value="ECO:0007669"/>
    <property type="project" value="UniProtKB-KW"/>
</dbReference>
<dbReference type="Gene3D" id="3.40.50.10260">
    <property type="entry name" value="YjeF N-terminal domain"/>
    <property type="match status" value="1"/>
</dbReference>
<comment type="catalytic activity">
    <reaction evidence="2">
        <text>(6R)-NADPHX = (6S)-NADPHX</text>
        <dbReference type="Rhea" id="RHEA:32227"/>
        <dbReference type="ChEBI" id="CHEBI:64076"/>
        <dbReference type="ChEBI" id="CHEBI:64077"/>
        <dbReference type="EC" id="5.1.99.6"/>
    </reaction>
</comment>
<keyword evidence="9" id="KW-0413">Isomerase</keyword>
<evidence type="ECO:0000256" key="2">
    <source>
        <dbReference type="ARBA" id="ARBA00000909"/>
    </source>
</evidence>
<dbReference type="GeneID" id="111315550"/>
<dbReference type="NCBIfam" id="TIGR00197">
    <property type="entry name" value="yjeF_nterm"/>
    <property type="match status" value="1"/>
</dbReference>
<evidence type="ECO:0000256" key="4">
    <source>
        <dbReference type="ARBA" id="ARBA00022723"/>
    </source>
</evidence>
<keyword evidence="8" id="KW-0520">NAD</keyword>
<dbReference type="GO" id="GO:0000166">
    <property type="term" value="F:nucleotide binding"/>
    <property type="evidence" value="ECO:0007669"/>
    <property type="project" value="UniProtKB-KW"/>
</dbReference>
<evidence type="ECO:0000256" key="6">
    <source>
        <dbReference type="ARBA" id="ARBA00022857"/>
    </source>
</evidence>
<sequence length="236" mass="26045">MLGKSRRMICSLLTQTPLHLAYYWSSSIYKTKPSTHLHNFSSGFLGPISSPAIRAFCSKSGEVGGMASSLQNQGSISYLTQREAAEIDETLMGPLGFSVDQLMELAGLSVATSIAEVYKPSEYNRVLAICGPGNNGGDGLVAARHLYHFGYKPFVCYPKRTPKPLYSGLVTQLESLSVPFLSVDELPVDLSKDFDILVDAMFGFSFHGKLLDTHTIFYNSFNFMFMHMRRDAATIL</sequence>
<dbReference type="EC" id="5.1.99.6" evidence="3"/>
<organism evidence="11 12">
    <name type="scientific">Durio zibethinus</name>
    <name type="common">Durian</name>
    <dbReference type="NCBI Taxonomy" id="66656"/>
    <lineage>
        <taxon>Eukaryota</taxon>
        <taxon>Viridiplantae</taxon>
        <taxon>Streptophyta</taxon>
        <taxon>Embryophyta</taxon>
        <taxon>Tracheophyta</taxon>
        <taxon>Spermatophyta</taxon>
        <taxon>Magnoliopsida</taxon>
        <taxon>eudicotyledons</taxon>
        <taxon>Gunneridae</taxon>
        <taxon>Pentapetalae</taxon>
        <taxon>rosids</taxon>
        <taxon>malvids</taxon>
        <taxon>Malvales</taxon>
        <taxon>Malvaceae</taxon>
        <taxon>Helicteroideae</taxon>
        <taxon>Durio</taxon>
    </lineage>
</organism>
<keyword evidence="6" id="KW-0521">NADP</keyword>
<gene>
    <name evidence="12" type="primary">LOC111315550</name>
</gene>
<comment type="catalytic activity">
    <reaction evidence="1">
        <text>(6R)-NADHX = (6S)-NADHX</text>
        <dbReference type="Rhea" id="RHEA:32215"/>
        <dbReference type="ChEBI" id="CHEBI:64074"/>
        <dbReference type="ChEBI" id="CHEBI:64075"/>
        <dbReference type="EC" id="5.1.99.6"/>
    </reaction>
</comment>
<dbReference type="GO" id="GO:0005739">
    <property type="term" value="C:mitochondrion"/>
    <property type="evidence" value="ECO:0007669"/>
    <property type="project" value="TreeGrafter"/>
</dbReference>
<dbReference type="KEGG" id="dzi:111315550"/>
<evidence type="ECO:0000256" key="3">
    <source>
        <dbReference type="ARBA" id="ARBA00012228"/>
    </source>
</evidence>
<dbReference type="PROSITE" id="PS51385">
    <property type="entry name" value="YJEF_N"/>
    <property type="match status" value="1"/>
</dbReference>
<dbReference type="InterPro" id="IPR004443">
    <property type="entry name" value="YjeF_N_dom"/>
</dbReference>
<evidence type="ECO:0000313" key="12">
    <source>
        <dbReference type="RefSeq" id="XP_022773107.1"/>
    </source>
</evidence>
<name>A0A6P6B7F1_DURZI</name>
<keyword evidence="7" id="KW-0630">Potassium</keyword>